<dbReference type="Pfam" id="PF01269">
    <property type="entry name" value="Fibrillarin"/>
    <property type="match status" value="1"/>
</dbReference>
<evidence type="ECO:0000256" key="9">
    <source>
        <dbReference type="ARBA" id="ARBA00023242"/>
    </source>
</evidence>
<keyword evidence="6" id="KW-0808">Transferase</keyword>
<dbReference type="PANTHER" id="PTHR10335:SF17">
    <property type="entry name" value="FIBRILLARIN"/>
    <property type="match status" value="1"/>
</dbReference>
<dbReference type="PRINTS" id="PR00052">
    <property type="entry name" value="FIBRILLARIN"/>
</dbReference>
<evidence type="ECO:0000256" key="2">
    <source>
        <dbReference type="ARBA" id="ARBA00010632"/>
    </source>
</evidence>
<dbReference type="FunFam" id="3.40.50.150:FF:000001">
    <property type="entry name" value="Fibrillarin like 1"/>
    <property type="match status" value="1"/>
</dbReference>
<keyword evidence="7" id="KW-0949">S-adenosyl-L-methionine</keyword>
<dbReference type="GO" id="GO:0031428">
    <property type="term" value="C:box C/D methylation guide snoRNP complex"/>
    <property type="evidence" value="ECO:0007669"/>
    <property type="project" value="TreeGrafter"/>
</dbReference>
<evidence type="ECO:0000256" key="3">
    <source>
        <dbReference type="ARBA" id="ARBA00015190"/>
    </source>
</evidence>
<dbReference type="InterPro" id="IPR029063">
    <property type="entry name" value="SAM-dependent_MTases_sf"/>
</dbReference>
<keyword evidence="15" id="KW-1185">Reference proteome</keyword>
<comment type="caution">
    <text evidence="14">The sequence shown here is derived from an EMBL/GenBank/DDBJ whole genome shotgun (WGS) entry which is preliminary data.</text>
</comment>
<dbReference type="FunFam" id="3.30.200.20:FF:000056">
    <property type="entry name" value="Fibrillarin like 1"/>
    <property type="match status" value="1"/>
</dbReference>
<dbReference type="Gene3D" id="3.30.200.20">
    <property type="entry name" value="Phosphorylase Kinase, domain 1"/>
    <property type="match status" value="1"/>
</dbReference>
<dbReference type="SUPFAM" id="SSF53335">
    <property type="entry name" value="S-adenosyl-L-methionine-dependent methyltransferases"/>
    <property type="match status" value="1"/>
</dbReference>
<feature type="non-terminal residue" evidence="14">
    <location>
        <position position="278"/>
    </location>
</feature>
<name>A0A812ITC3_SYMPI</name>
<dbReference type="OrthoDB" id="1859733at2759"/>
<comment type="subcellular location">
    <subcellularLocation>
        <location evidence="1">Nucleus</location>
        <location evidence="1">Nucleolus</location>
    </subcellularLocation>
</comment>
<dbReference type="HAMAP" id="MF_00351">
    <property type="entry name" value="RNA_methyltransf_FlpA"/>
    <property type="match status" value="1"/>
</dbReference>
<dbReference type="Proteomes" id="UP000649617">
    <property type="component" value="Unassembled WGS sequence"/>
</dbReference>
<dbReference type="GO" id="GO:1990259">
    <property type="term" value="F:histone H2AQ104 methyltransferase activity"/>
    <property type="evidence" value="ECO:0007669"/>
    <property type="project" value="TreeGrafter"/>
</dbReference>
<evidence type="ECO:0000256" key="10">
    <source>
        <dbReference type="ARBA" id="ARBA00023274"/>
    </source>
</evidence>
<reference evidence="14" key="1">
    <citation type="submission" date="2021-02" db="EMBL/GenBank/DDBJ databases">
        <authorList>
            <person name="Dougan E. K."/>
            <person name="Rhodes N."/>
            <person name="Thang M."/>
            <person name="Chan C."/>
        </authorList>
    </citation>
    <scope>NUCLEOTIDE SEQUENCE</scope>
</reference>
<comment type="catalytic activity">
    <reaction evidence="12">
        <text>L-glutaminyl-[histone H2A] + S-adenosyl-L-methionine = N(5)-methyl-L-glutaminyl-[histone H2A] + S-adenosyl-L-homocysteine + H(+)</text>
        <dbReference type="Rhea" id="RHEA:50904"/>
        <dbReference type="Rhea" id="RHEA-COMP:12837"/>
        <dbReference type="Rhea" id="RHEA-COMP:12839"/>
        <dbReference type="ChEBI" id="CHEBI:15378"/>
        <dbReference type="ChEBI" id="CHEBI:30011"/>
        <dbReference type="ChEBI" id="CHEBI:57856"/>
        <dbReference type="ChEBI" id="CHEBI:59789"/>
        <dbReference type="ChEBI" id="CHEBI:61891"/>
    </reaction>
</comment>
<dbReference type="EMBL" id="CAJNIZ010001030">
    <property type="protein sequence ID" value="CAE7181306.1"/>
    <property type="molecule type" value="Genomic_DNA"/>
</dbReference>
<evidence type="ECO:0000313" key="14">
    <source>
        <dbReference type="EMBL" id="CAE7181306.1"/>
    </source>
</evidence>
<evidence type="ECO:0000256" key="13">
    <source>
        <dbReference type="SAM" id="MobiDB-lite"/>
    </source>
</evidence>
<dbReference type="PANTHER" id="PTHR10335">
    <property type="entry name" value="RRNA 2-O-METHYLTRANSFERASE FIBRILLARIN"/>
    <property type="match status" value="1"/>
</dbReference>
<evidence type="ECO:0000256" key="11">
    <source>
        <dbReference type="ARBA" id="ARBA00032245"/>
    </source>
</evidence>
<keyword evidence="10" id="KW-0687">Ribonucleoprotein</keyword>
<gene>
    <name evidence="14" type="primary">FIB1</name>
    <name evidence="14" type="ORF">SPIL2461_LOCUS1087</name>
</gene>
<proteinExistence type="inferred from homology"/>
<dbReference type="GO" id="GO:0032040">
    <property type="term" value="C:small-subunit processome"/>
    <property type="evidence" value="ECO:0007669"/>
    <property type="project" value="TreeGrafter"/>
</dbReference>
<feature type="region of interest" description="Disordered" evidence="13">
    <location>
        <begin position="1"/>
        <end position="38"/>
    </location>
</feature>
<sequence>KGKGKGDKGKGKVKGKGKGKKGGGKAKGGGKGGGKKGAAKVVIEAHRHEGAFVSKGKDDSLVTRNLVPGESVYGEKRLVAEAADGEEKIEYRVWNPFRSKLGAGIVGGIGACPVKPGAKVLYLGGASGTTVSHVSDMVGPEGVVYAVEFSHRSGRDLTNMAKRRPNVVPIVEDARQPQRYRMLIGMVDVIFSDVAQPDQARIVTHNAGFFLKNNGWVMISIKANCVDSTAAPEAVFAMEIDKLRKDGVKPKEQLTLEPYHRDHALVVGVYRASKKKKE</sequence>
<keyword evidence="5" id="KW-0489">Methyltransferase</keyword>
<dbReference type="GO" id="GO:0003723">
    <property type="term" value="F:RNA binding"/>
    <property type="evidence" value="ECO:0007669"/>
    <property type="project" value="UniProtKB-KW"/>
</dbReference>
<dbReference type="PROSITE" id="PS00566">
    <property type="entry name" value="FIBRILLARIN"/>
    <property type="match status" value="1"/>
</dbReference>
<dbReference type="InterPro" id="IPR000692">
    <property type="entry name" value="Fibrillarin"/>
</dbReference>
<organism evidence="14 15">
    <name type="scientific">Symbiodinium pilosum</name>
    <name type="common">Dinoflagellate</name>
    <dbReference type="NCBI Taxonomy" id="2952"/>
    <lineage>
        <taxon>Eukaryota</taxon>
        <taxon>Sar</taxon>
        <taxon>Alveolata</taxon>
        <taxon>Dinophyceae</taxon>
        <taxon>Suessiales</taxon>
        <taxon>Symbiodiniaceae</taxon>
        <taxon>Symbiodinium</taxon>
    </lineage>
</organism>
<keyword evidence="8" id="KW-0694">RNA-binding</keyword>
<dbReference type="PIRSF" id="PIRSF006540">
    <property type="entry name" value="Nop17p"/>
    <property type="match status" value="1"/>
</dbReference>
<evidence type="ECO:0000256" key="8">
    <source>
        <dbReference type="ARBA" id="ARBA00022884"/>
    </source>
</evidence>
<feature type="compositionally biased region" description="Basic residues" evidence="13">
    <location>
        <begin position="11"/>
        <end position="24"/>
    </location>
</feature>
<dbReference type="NCBIfam" id="NF003276">
    <property type="entry name" value="PRK04266.1-2"/>
    <property type="match status" value="1"/>
</dbReference>
<comment type="similarity">
    <text evidence="2">Belongs to the methyltransferase superfamily. Fibrillarin family.</text>
</comment>
<dbReference type="SMART" id="SM01206">
    <property type="entry name" value="Fibrillarin"/>
    <property type="match status" value="1"/>
</dbReference>
<evidence type="ECO:0000256" key="7">
    <source>
        <dbReference type="ARBA" id="ARBA00022691"/>
    </source>
</evidence>
<evidence type="ECO:0000256" key="4">
    <source>
        <dbReference type="ARBA" id="ARBA00022552"/>
    </source>
</evidence>
<keyword evidence="4" id="KW-0698">rRNA processing</keyword>
<accession>A0A812ITC3</accession>
<dbReference type="GO" id="GO:0000494">
    <property type="term" value="P:box C/D sno(s)RNA 3'-end processing"/>
    <property type="evidence" value="ECO:0007669"/>
    <property type="project" value="TreeGrafter"/>
</dbReference>
<dbReference type="GO" id="GO:0008649">
    <property type="term" value="F:rRNA methyltransferase activity"/>
    <property type="evidence" value="ECO:0007669"/>
    <property type="project" value="TreeGrafter"/>
</dbReference>
<evidence type="ECO:0000256" key="1">
    <source>
        <dbReference type="ARBA" id="ARBA00004604"/>
    </source>
</evidence>
<dbReference type="Gene3D" id="3.40.50.150">
    <property type="entry name" value="Vaccinia Virus protein VP39"/>
    <property type="match status" value="1"/>
</dbReference>
<evidence type="ECO:0000256" key="6">
    <source>
        <dbReference type="ARBA" id="ARBA00022679"/>
    </source>
</evidence>
<dbReference type="InterPro" id="IPR020813">
    <property type="entry name" value="Fibrillarin_CS"/>
</dbReference>
<evidence type="ECO:0000313" key="15">
    <source>
        <dbReference type="Proteomes" id="UP000649617"/>
    </source>
</evidence>
<dbReference type="AlphaFoldDB" id="A0A812ITC3"/>
<evidence type="ECO:0000256" key="5">
    <source>
        <dbReference type="ARBA" id="ARBA00022603"/>
    </source>
</evidence>
<keyword evidence="9" id="KW-0539">Nucleus</keyword>
<protein>
    <recommendedName>
        <fullName evidence="3">rRNA 2'-O-methyltransferase fibrillarin</fullName>
    </recommendedName>
    <alternativeName>
        <fullName evidence="11">Histone-glutamine methyltransferase</fullName>
    </alternativeName>
</protein>
<evidence type="ECO:0000256" key="12">
    <source>
        <dbReference type="ARBA" id="ARBA00047568"/>
    </source>
</evidence>
<feature type="compositionally biased region" description="Basic and acidic residues" evidence="13">
    <location>
        <begin position="1"/>
        <end position="10"/>
    </location>
</feature>